<comment type="caution">
    <text evidence="2">The sequence shown here is derived from an EMBL/GenBank/DDBJ whole genome shotgun (WGS) entry which is preliminary data.</text>
</comment>
<evidence type="ECO:0000313" key="2">
    <source>
        <dbReference type="EMBL" id="CAB9520929.1"/>
    </source>
</evidence>
<dbReference type="EMBL" id="CAICTM010001145">
    <property type="protein sequence ID" value="CAB9520929.1"/>
    <property type="molecule type" value="Genomic_DNA"/>
</dbReference>
<accession>A0A9N8EIS8</accession>
<feature type="compositionally biased region" description="Basic residues" evidence="1">
    <location>
        <begin position="530"/>
        <end position="558"/>
    </location>
</feature>
<evidence type="ECO:0000256" key="1">
    <source>
        <dbReference type="SAM" id="MobiDB-lite"/>
    </source>
</evidence>
<reference evidence="2" key="1">
    <citation type="submission" date="2020-06" db="EMBL/GenBank/DDBJ databases">
        <authorList>
            <consortium name="Plant Systems Biology data submission"/>
        </authorList>
    </citation>
    <scope>NUCLEOTIDE SEQUENCE</scope>
    <source>
        <strain evidence="2">D6</strain>
    </source>
</reference>
<dbReference type="Proteomes" id="UP001153069">
    <property type="component" value="Unassembled WGS sequence"/>
</dbReference>
<feature type="compositionally biased region" description="Basic and acidic residues" evidence="1">
    <location>
        <begin position="516"/>
        <end position="525"/>
    </location>
</feature>
<keyword evidence="3" id="KW-1185">Reference proteome</keyword>
<feature type="compositionally biased region" description="Low complexity" evidence="1">
    <location>
        <begin position="559"/>
        <end position="576"/>
    </location>
</feature>
<name>A0A9N8EIS8_9STRA</name>
<gene>
    <name evidence="2" type="ORF">SEMRO_1147_G246371.1</name>
</gene>
<proteinExistence type="predicted"/>
<organism evidence="2 3">
    <name type="scientific">Seminavis robusta</name>
    <dbReference type="NCBI Taxonomy" id="568900"/>
    <lineage>
        <taxon>Eukaryota</taxon>
        <taxon>Sar</taxon>
        <taxon>Stramenopiles</taxon>
        <taxon>Ochrophyta</taxon>
        <taxon>Bacillariophyta</taxon>
        <taxon>Bacillariophyceae</taxon>
        <taxon>Bacillariophycidae</taxon>
        <taxon>Naviculales</taxon>
        <taxon>Naviculaceae</taxon>
        <taxon>Seminavis</taxon>
    </lineage>
</organism>
<evidence type="ECO:0000313" key="3">
    <source>
        <dbReference type="Proteomes" id="UP001153069"/>
    </source>
</evidence>
<feature type="compositionally biased region" description="Acidic residues" evidence="1">
    <location>
        <begin position="476"/>
        <end position="492"/>
    </location>
</feature>
<feature type="region of interest" description="Disordered" evidence="1">
    <location>
        <begin position="472"/>
        <end position="593"/>
    </location>
</feature>
<protein>
    <submittedName>
        <fullName evidence="2">Uncharacterized protein</fullName>
    </submittedName>
</protein>
<sequence>MKFSSSIIKLLSWSTWTTDNNNSNTKKTPVLQVAKEMMGNNNNKDVPVTEEVPTFQLDELDKSVVETAALLHNYGTHPNVEFQQHGRYLGAYDLSLVPSDQHGHYGYDKYNQHRPKGCRIKPSQSANASWKTHYGQDTERSNGNRLSFAPVNTVVGYSSGEGEQDENSRVYRDMNKQVPQARYEYWQEAQQQFISVGTPTPHERVLDLVQLIQEYGYQQVTKWITNNLWFQSDKAYLRQAKLYIQIDAVHQDLEGLVKFVQAKKGNDKQVAHWFMVNEKNTYMFELAMCHLHLGGIQRNANDEICTLNTREQIANRRFVYRKVKDVCMEDAAPVEEVEQQPTTTKDVEAIEKVSTVNNNKMASDATITCEAAVVPTCTAVVPYVQKWHVRHCKISVHGQQPFVLEIRMINGVLLGVVPNDILTALMKDGGDLVKEFMRRHKTLRLEASDDTDCEFVTGQVVADEEPLLVEEQQQVDGDEPLVDNRVDEEDNVDTAQSSLRRSKRRMAAIASQRIAEQMKPRRVFDQPRNNTRRRVAAKKSTKPKAQGKKRKAKGKKKTMTQPVTDTQQQTTVQTTTRSRSGRQVRKPDRYIPV</sequence>
<dbReference type="AlphaFoldDB" id="A0A9N8EIS8"/>